<dbReference type="InterPro" id="IPR025423">
    <property type="entry name" value="TMEM205-like"/>
</dbReference>
<feature type="transmembrane region" description="Helical" evidence="5">
    <location>
        <begin position="79"/>
        <end position="98"/>
    </location>
</feature>
<dbReference type="Proteomes" id="UP000255265">
    <property type="component" value="Unassembled WGS sequence"/>
</dbReference>
<comment type="caution">
    <text evidence="7">The sequence shown here is derived from an EMBL/GenBank/DDBJ whole genome shotgun (WGS) entry which is preliminary data.</text>
</comment>
<sequence>MAWKPRVALMAAGLWWGSLTAIGFVAVPLLFMHLPTPALAGATAAKLFSAQTWITVGCVLLMLVAMGRRDEGEPETPPGVVMLMLGGLLLALLVEYAVAPRIVARENLRLWHGVGTAMYAAQWLCAGATLWRRA</sequence>
<keyword evidence="4 5" id="KW-0472">Membrane</keyword>
<dbReference type="AlphaFoldDB" id="A0A370F9P3"/>
<dbReference type="GO" id="GO:0016020">
    <property type="term" value="C:membrane"/>
    <property type="evidence" value="ECO:0007669"/>
    <property type="project" value="UniProtKB-SubCell"/>
</dbReference>
<feature type="domain" description="TMEM205-like" evidence="6">
    <location>
        <begin position="11"/>
        <end position="106"/>
    </location>
</feature>
<keyword evidence="3 5" id="KW-1133">Transmembrane helix</keyword>
<reference evidence="7 8" key="1">
    <citation type="submission" date="2018-07" db="EMBL/GenBank/DDBJ databases">
        <title>Genomic Encyclopedia of Type Strains, Phase IV (KMG-IV): sequencing the most valuable type-strain genomes for metagenomic binning, comparative biology and taxonomic classification.</title>
        <authorList>
            <person name="Goeker M."/>
        </authorList>
    </citation>
    <scope>NUCLEOTIDE SEQUENCE [LARGE SCALE GENOMIC DNA]</scope>
    <source>
        <strain evidence="7 8">DSM 21352</strain>
    </source>
</reference>
<organism evidence="7 8">
    <name type="scientific">Pseudacidovorax intermedius</name>
    <dbReference type="NCBI Taxonomy" id="433924"/>
    <lineage>
        <taxon>Bacteria</taxon>
        <taxon>Pseudomonadati</taxon>
        <taxon>Pseudomonadota</taxon>
        <taxon>Betaproteobacteria</taxon>
        <taxon>Burkholderiales</taxon>
        <taxon>Comamonadaceae</taxon>
        <taxon>Pseudacidovorax</taxon>
    </lineage>
</organism>
<evidence type="ECO:0000313" key="7">
    <source>
        <dbReference type="EMBL" id="RDI21377.1"/>
    </source>
</evidence>
<keyword evidence="2 5" id="KW-0812">Transmembrane</keyword>
<dbReference type="Pfam" id="PF13664">
    <property type="entry name" value="DUF4149"/>
    <property type="match status" value="1"/>
</dbReference>
<dbReference type="STRING" id="433924.NS331_08195"/>
<keyword evidence="8" id="KW-1185">Reference proteome</keyword>
<comment type="subcellular location">
    <subcellularLocation>
        <location evidence="1">Membrane</location>
    </subcellularLocation>
</comment>
<evidence type="ECO:0000256" key="2">
    <source>
        <dbReference type="ARBA" id="ARBA00022692"/>
    </source>
</evidence>
<name>A0A370F9P3_9BURK</name>
<feature type="transmembrane region" description="Helical" evidence="5">
    <location>
        <begin position="50"/>
        <end position="67"/>
    </location>
</feature>
<protein>
    <submittedName>
        <fullName evidence="7">Uncharacterized protein DUF4149</fullName>
    </submittedName>
</protein>
<evidence type="ECO:0000256" key="3">
    <source>
        <dbReference type="ARBA" id="ARBA00022989"/>
    </source>
</evidence>
<evidence type="ECO:0000256" key="4">
    <source>
        <dbReference type="ARBA" id="ARBA00023136"/>
    </source>
</evidence>
<dbReference type="RefSeq" id="WP_114804095.1">
    <property type="nucleotide sequence ID" value="NZ_QQAV01000009.1"/>
</dbReference>
<dbReference type="OrthoDB" id="5797290at2"/>
<gene>
    <name evidence="7" type="ORF">DFR41_109176</name>
</gene>
<accession>A0A370F9P3</accession>
<feature type="transmembrane region" description="Helical" evidence="5">
    <location>
        <begin position="110"/>
        <end position="131"/>
    </location>
</feature>
<dbReference type="EMBL" id="QQAV01000009">
    <property type="protein sequence ID" value="RDI21377.1"/>
    <property type="molecule type" value="Genomic_DNA"/>
</dbReference>
<evidence type="ECO:0000313" key="8">
    <source>
        <dbReference type="Proteomes" id="UP000255265"/>
    </source>
</evidence>
<evidence type="ECO:0000256" key="1">
    <source>
        <dbReference type="ARBA" id="ARBA00004370"/>
    </source>
</evidence>
<evidence type="ECO:0000259" key="6">
    <source>
        <dbReference type="Pfam" id="PF13664"/>
    </source>
</evidence>
<evidence type="ECO:0000256" key="5">
    <source>
        <dbReference type="SAM" id="Phobius"/>
    </source>
</evidence>
<proteinExistence type="predicted"/>